<organism evidence="7 8">
    <name type="scientific">Macrostomum lignano</name>
    <dbReference type="NCBI Taxonomy" id="282301"/>
    <lineage>
        <taxon>Eukaryota</taxon>
        <taxon>Metazoa</taxon>
        <taxon>Spiralia</taxon>
        <taxon>Lophotrochozoa</taxon>
        <taxon>Platyhelminthes</taxon>
        <taxon>Rhabditophora</taxon>
        <taxon>Macrostomorpha</taxon>
        <taxon>Macrostomida</taxon>
        <taxon>Macrostomidae</taxon>
        <taxon>Macrostomum</taxon>
    </lineage>
</organism>
<feature type="domain" description="EGF-like" evidence="4">
    <location>
        <begin position="5450"/>
        <end position="5484"/>
    </location>
</feature>
<protein>
    <submittedName>
        <fullName evidence="8">P-type domain-containing protein</fullName>
    </submittedName>
</protein>
<dbReference type="PROSITE" id="PS00022">
    <property type="entry name" value="EGF_1"/>
    <property type="match status" value="1"/>
</dbReference>
<evidence type="ECO:0000313" key="7">
    <source>
        <dbReference type="Proteomes" id="UP000095280"/>
    </source>
</evidence>
<feature type="domain" description="Fibronectin type-III" evidence="5">
    <location>
        <begin position="3534"/>
        <end position="3641"/>
    </location>
</feature>
<feature type="transmembrane region" description="Helical" evidence="3">
    <location>
        <begin position="1805"/>
        <end position="1830"/>
    </location>
</feature>
<dbReference type="Proteomes" id="UP000095280">
    <property type="component" value="Unplaced"/>
</dbReference>
<keyword evidence="3" id="KW-0812">Transmembrane</keyword>
<dbReference type="InterPro" id="IPR003961">
    <property type="entry name" value="FN3_dom"/>
</dbReference>
<dbReference type="SUPFAM" id="SSF50630">
    <property type="entry name" value="Acid proteases"/>
    <property type="match status" value="1"/>
</dbReference>
<evidence type="ECO:0000259" key="5">
    <source>
        <dbReference type="PROSITE" id="PS50853"/>
    </source>
</evidence>
<dbReference type="Pfam" id="PF00024">
    <property type="entry name" value="PAN_1"/>
    <property type="match status" value="1"/>
</dbReference>
<evidence type="ECO:0000256" key="1">
    <source>
        <dbReference type="PROSITE-ProRule" id="PRU00076"/>
    </source>
</evidence>
<feature type="compositionally biased region" description="Basic and acidic residues" evidence="2">
    <location>
        <begin position="5518"/>
        <end position="5528"/>
    </location>
</feature>
<keyword evidence="3" id="KW-0472">Membrane</keyword>
<feature type="transmembrane region" description="Helical" evidence="3">
    <location>
        <begin position="167"/>
        <end position="187"/>
    </location>
</feature>
<evidence type="ECO:0000259" key="6">
    <source>
        <dbReference type="PROSITE" id="PS50948"/>
    </source>
</evidence>
<dbReference type="PROSITE" id="PS01186">
    <property type="entry name" value="EGF_2"/>
    <property type="match status" value="1"/>
</dbReference>
<evidence type="ECO:0000256" key="3">
    <source>
        <dbReference type="SAM" id="Phobius"/>
    </source>
</evidence>
<dbReference type="InterPro" id="IPR036116">
    <property type="entry name" value="FN3_sf"/>
</dbReference>
<proteinExistence type="predicted"/>
<reference evidence="8" key="1">
    <citation type="submission" date="2016-11" db="UniProtKB">
        <authorList>
            <consortium name="WormBaseParasite"/>
        </authorList>
    </citation>
    <scope>IDENTIFICATION</scope>
</reference>
<dbReference type="PROSITE" id="PS50948">
    <property type="entry name" value="PAN"/>
    <property type="match status" value="1"/>
</dbReference>
<dbReference type="WBParaSite" id="maker-uti_cns_0045441-snap-gene-0.6-mRNA-1">
    <property type="protein sequence ID" value="maker-uti_cns_0045441-snap-gene-0.6-mRNA-1"/>
    <property type="gene ID" value="maker-uti_cns_0045441-snap-gene-0.6"/>
</dbReference>
<dbReference type="PANTHER" id="PTHR16897">
    <property type="entry name" value="OS10G0105400 PROTEIN"/>
    <property type="match status" value="1"/>
</dbReference>
<dbReference type="Gene3D" id="2.10.25.10">
    <property type="entry name" value="Laminin"/>
    <property type="match status" value="1"/>
</dbReference>
<keyword evidence="3" id="KW-1133">Transmembrane helix</keyword>
<dbReference type="SUPFAM" id="SSF57414">
    <property type="entry name" value="Hairpin loop containing domain-like"/>
    <property type="match status" value="1"/>
</dbReference>
<evidence type="ECO:0000313" key="8">
    <source>
        <dbReference type="WBParaSite" id="maker-uti_cns_0045441-snap-gene-0.6-mRNA-1"/>
    </source>
</evidence>
<dbReference type="FunFam" id="2.10.25.10:FF:001123">
    <property type="entry name" value="Uncharacterized protein"/>
    <property type="match status" value="1"/>
</dbReference>
<evidence type="ECO:0000259" key="4">
    <source>
        <dbReference type="PROSITE" id="PS50026"/>
    </source>
</evidence>
<feature type="transmembrane region" description="Helical" evidence="3">
    <location>
        <begin position="1762"/>
        <end position="1784"/>
    </location>
</feature>
<comment type="caution">
    <text evidence="1">Lacks conserved residue(s) required for the propagation of feature annotation.</text>
</comment>
<dbReference type="CDD" id="cd00054">
    <property type="entry name" value="EGF_CA"/>
    <property type="match status" value="1"/>
</dbReference>
<dbReference type="PANTHER" id="PTHR16897:SF2">
    <property type="entry name" value="OS03G0226600 PROTEIN"/>
    <property type="match status" value="1"/>
</dbReference>
<feature type="domain" description="Apple" evidence="6">
    <location>
        <begin position="2094"/>
        <end position="2173"/>
    </location>
</feature>
<dbReference type="InterPro" id="IPR000742">
    <property type="entry name" value="EGF"/>
</dbReference>
<dbReference type="PROSITE" id="PS50026">
    <property type="entry name" value="EGF_3"/>
    <property type="match status" value="1"/>
</dbReference>
<keyword evidence="1" id="KW-0245">EGF-like domain</keyword>
<accession>A0A1I8J0A4</accession>
<dbReference type="InterPro" id="IPR003609">
    <property type="entry name" value="Pan_app"/>
</dbReference>
<keyword evidence="7" id="KW-1185">Reference proteome</keyword>
<evidence type="ECO:0000256" key="2">
    <source>
        <dbReference type="SAM" id="MobiDB-lite"/>
    </source>
</evidence>
<feature type="compositionally biased region" description="Polar residues" evidence="2">
    <location>
        <begin position="5530"/>
        <end position="5545"/>
    </location>
</feature>
<dbReference type="Gene3D" id="3.50.4.10">
    <property type="entry name" value="Hepatocyte Growth Factor"/>
    <property type="match status" value="1"/>
</dbReference>
<dbReference type="SUPFAM" id="SSF49265">
    <property type="entry name" value="Fibronectin type III"/>
    <property type="match status" value="1"/>
</dbReference>
<dbReference type="SMART" id="SM00181">
    <property type="entry name" value="EGF"/>
    <property type="match status" value="2"/>
</dbReference>
<sequence>VNDVAGRQGCRSRVVAGGQSHLVVNVVLGDLPCEVVDVFDGKMLKCCIGVHLYINRCSYIGTAKTFVIPVNDVAGRQGCRSRVVAGGQSHLVVNVVLGDLPCEMLGDRVRLALNWFRVRQKFDFLFDVLGSSDVVIMMAEGFVVLPQQLSNFPLLLFRNRAVIQIDLLLKFFLLLSSCVVFFSIKLMSSSGTVKSISKSSIVNTCCSCCSFSGDFDKVDGSKIWDNAAEIALKRLNIPPGVFKPENCSIVTSAAVSRKNCPHFTVPPHLPEGAKCRISDDCLEMDCCVDLQLLSFKKQFHVWLEIDPCGLRFETGFENWKFNISLLNHIGRSYKEKIGNSLSVNFEYGRASDGQLLATLSVEFCYDFQCTFDIKLLDMAVIPIPACGASGLVWPELNAAGHAKSVEEATRGLIANRLKLSPNFLADRQCVVNEILSRNVTCSHANVPALPEFTTCGLAPGCLGVECCQLVDYKLLNRSFSTWIQFDPCTYTYSVGFERWYLNGTLMNFTGWNEEQQQKIGDQLTLRFKVAKAQQLQSFIVGMSLEYCDANDCNRVANILHDQEFPVPVCLDGSRLEWSNVDRGVSGIVATQLGMDIGLLRERQCQKSDLGQASVQCPHVSAPDSREVSCSAIGICTGLDCCSLVNLKVAEVAFKTSIDVNPCTYELALTFEKWSFNRSLLGFEWARKTEHSIGENVKLVYTLGLANEMKDLIFNLELWVCPLKTACYSVPVLTDLHLSITACINGTLIWPGVPSPNQVDTVSGLIVNRLKIEPATLMDRQCYNSSLVIPDKSQCPFGDKVNVQAADPRSMCVLQSSCVGAVCCQNMDLMVVSRSFHISVFIDVCQFEFTITFEKWHVTASFLTLEFDKPHEVAVSPTLKLYYEVNSHFSGSGALISAGYILCLEEGEACQAPMPVMQPTFFYLPICDSGKLIWPPVDNPDDLNKVPSTLILNRLGLQFDDMYTQQCEVDYLQKSIWESWCRDHVRNETDTADLRCTPTKSCTGMECCYTIDLKITKHSFKLWMFVEPCTLQLSLGFERWSMNKTLLGYNFETKHTEQVGRAVQLEYQLQLASDYKEFVMSLDLLIGVGSDTIRYNILDTFWMKIPLCTQSSDVGFMWPDEEIYVNNGTYSRANSLLLNRMGLTEADNATVLTLLHSYPCNFNSIPQHSCPHLTMPPMSPGVQCQFTEGCVGVSCCLPVNLSVGNWSFRSELYVEPCSMIFNYQFERQTISKELLERDLWYEHRTFRFGPWMSASYRMTRTPDNKHVILNLTASLCTDHAGVLGKCEMEADILNNMNFEFPVCLSNGTYLYPSQADVESGLIINRLKVSPDLLRSSQCAIDEYPLREYVNETVIVEVEVPCNGSIDNSSVSTPAPPYPNATCYENQTQIVEREILTPAPYCPHFNDSVLWRNRDAKCSFNLDCLGIKCCIEIDLDVAKRDFFFTFDLDPCNDTLKVGFENFVLNSSLSGFHFGRTLNIHITERISVDLYMSAVTATSPTIVPGLWEPIQGDDIVAYQVDLHFYFTLPESASANQFEYQVVNMTLVPVPPGCQSKFRGNWTSPDLDDNSIIEESFNGQQQYPYVSELHSRNKRSQAAPSPAAQGFNTGMNDQMDPVTEMLRDVSGQSDLLEQWSHLGFEAVNQRMQEIVMRKAASLGISMPSPEDDKRVQQDLRDSAGSSIRTGAMLRMNPHRFAIQIGGEDLETNFKKGVEHIRAVLLKASSNAGNALQGGGFNSELFKSFDITLSGKFTLYDQYVTFFTESWTFVIGGFVPVTFYFSAGGFFTIEIKLELKILSMTAAATATPKLGAKAVGGVYICFFLCGGAELTGYIMETRFPTRAEIGFSKFPLDVGLTLDVELVPLRLQLDAIVKLELNLKFIRIRKVFFKAAIWKYSAPKISKNILNVRTGKPDDTPPRITEMESTPDSAFAVGRETRHCRVLQLRGRDVMDPAFLLEIQAEDDVSVLKMTYSVGTAKGLTDIVRHDEFKGPSAIIARVLPHSIPLYFTVHVSNNQGDTIHATCDLPTYDTTLPRGRVQEDFRSTSNTKVLSAFVVASDDSEIIDTKVAVGLGVDAGGESHTFWKKLDLNKDDNINDGYHLNHFSAPKHGRLASGVYLTRTNIHVSFLCAEDCLKQGDKCRAFNYHSVNKVCELTHDIVGHRLKLSESDSFAYYERKSVGHSVNFFQSGFTLQHNNIHFVNLFVKNILGYSSILSSQPILTDFDPPHPGFIANASLVEIVYTVCREKIIKKWWDRCGPVKPQDANNVVRTEFETDLNNHRRIIDGRGSTTLFNGHDRLIDVRWTRANEFMSANWDGLHDNETSIFGITWAAGTDVCGTDISLGYGDPHAHLGHESQWTHIGSIHPIPNPAYKENGLPDGKYYSTVRATNKVEFGGPMTLTLCHWRPIVVDNSPPLVHHLTDITFEDEILELTGHYNFSDPHSGIKEFDIGLGRTKFDTMILEFRPMPFMGTPEFEKDVLEFADSFAMTHRLPDGVPVWVILRAENSVNLSTVQHADRPILIDLSPPIAGPVLDGSEFKHDADFVGKSDRMCVNWFDFRDDESGIAYYHWQLFQEDDEIYRVEFVDSHKQMLCMDSSLAGGQELQHNTRYRSVITAVHYGHRELSVNASSSGILCDLTYPIVGEIVDGLASDFSDLEYSSNAASVSAQWKGFSDPESDIKEFVVTVQKFNPGLGEWVSAKTGRMLQPNQTSIQWNHFHFLHKDLVRVQIQVTNRAENSNITATSGVLIDLTKPVVNRLYDGLDVTKDVEYQSSLDTISANWDYNDPESGVTHYRYQIFEQSHGTKHQIYPAMAEAWLQSFEALCRHKKLRDTNEEKQVTDLFLARAGINAVRSVSIMAKPKNIEDMTFKDIKKMIIGRLQPKKKLVIAERTRFMSQRQLSTESAQQFAERLRDAAKHCEFDKLNEKDCKQSAEDDLIQTLLISGLCDHSQRTKTLEHIQSSENPVTLDTCLQYIQHGSGSIKTVLIEGKPFKMQLDSGSGASIIPINFWRSLGEPKLRKSKLRLRQFDGTVIRTRGCFTALIEVGRQIACADVTVTECTKEHGLIGTDVLDFKLDTATVNQVERSSKPLGKLKGFRARVLLRENAQPSFFDARPLPIHLKPLVHDWSHELLPNTTHIEHSNLRLKLGGRYFVKIVGQNGALLRQVQETNGVIIDNTPPVMYWVKVDVSPGELEQAQGGYVRQADRTGIKGWWHAEDPESNIYEYFVAVGDQPGYANILNWTSMSRLNSGRLSLDVELNETDTKTRTPVYYVSTYAINGAGLRSAMVTSTPIMVVGQDTPGYLMDGDEPRVNARYQSSSRSLTCQFEGFRSPLYGINHYEWAIGSRPMSENVQRYTRVGIVLHDEKEDFVNSDDAEHEGLPSAGHAQVPIRLEHGRKYFCTVRGVTNAGYILEASSDGITVDRTPPFVKITNLGLPDGSIETAASIYSETVDSLTAQFEFRDSESEAAFASVMYGEHPYGDSMFRRERIDLGARELAGVTADDRVHPLPDGQPNIFTAIVENSLGQKNVTSSAAVVFDSSPPSEGTLHCPQFTKSFSTLTCSWDDVRDPESEIDYYSIMIGEAEGRAEILLGKNVSGDATSFTVHPSEFAAIMEHNKNYFVTLIAYNKVKYSTKIYSKAIIIDDTPPEHSVIVELSDRVQLINGTIQAHDSSKCTDAESCMKMDVTCHLGLDTLAVTWVPFQDPESGISRYEIGLGTTPGATQVMEFTTIPADSTTYTFTGIRLDIYKRLFAVLKGYNGAEHFSTVISSGVFISRVGSDLGFHQPITINDGDHVGKDMDFQTSVEQLSAWWDFSGEPCPVIDYQLYFERLDGLVVQNFTSVGTLTRGSHTGLNLQNGETYFAIVSGTTALGHIITVRSSGVVIRLEPIIPGHVFDGSIAGIDLHKQKSYTQLSCNWMGFGNDTILINPNGGSNSVDKLGQRQAIDYYEVAFGTDRRYPKTRDNVLPFVNVGQNKTFTAYDLDLVPIKGIYYATVRAYSKGFATAEVTSSGIRVGYDSTVFKADVNIPRFVSTANAAEVSESNSEHYNLRYSWNKFTSALNEKQELEIVSYFTGISNMPIPSDFDCKEILYDKDSTGELYNFTFNVNPLSSVSTDTMVKLTDLELEQAETLYAMVIGLDEAGECNGTVASFMFDNNPPSKGEVTAGPFYDMKLSFSLEAGALHVKWRGFEDSDSGLSHIKLQLWRAKGCAPSELKNLTAVADITGLEASVKINDTASISEVTFRDLDLQPGVPYIVTIEAENRAELITRHRTTPILLDISMPTAGFVTDGSNFTEDAEYSGRSDSLRATLLHFPKASADPCPLRSPSRTEWQTLNTAGLWNVDEWWSLRFRHDLASPIGQGGADWDLHLERDLSSARVLSGAIQADSHLGIGASYSFKAQVANSSRVVTSLVLWNGPSGVVGDIDYVPEEDWSQYTCSCCVFPDPIRFPNCSDLCEGCSPEFLDYLRVNMSRDLSQPPPTPRPTRAPGSKLIENALPLPDDTLQGDFDEINRIHSACGLQILYEPADSPAILLWCTHDNNSFPAVRELISLDFDPSAEFHNYTLHFFSIAQDTGYREWTARVEVDGAMLGVVSGLPSIPQARVTLLAHTKANFVPPLDPDNVLDRWRSVVKLRDLRLPQPTSEKCRYGNAFVAGTNPIVAYSGAVFWNETQVSDWQVLYKPCIPCLHDCDYLHCDPKCRDNGFTEVRLMLAGLKLKDGETYQFGVKATLANGQSAVSLSTGQLVDTTPPEVDNEAPLFYNDPTAPYPYAPTNYTASTTEIRAVWIISDNESLIMEHFWAIGSAPKGTDLQPWTSVGALPSGTNSQLVLTNGRKYFVSVRSVNNAGLATTYYDKIGLTVMTDPPELGNINASLVGVKDFDFEVSPPDAKMQTDQSVVGATLRFNLDKSVEYYEFCISSAEDRLDDILPCIPAPKMNESDAGVTVQIRNNTIQWNDFDGSDENITLGSLNRNSSVESLRNRFFLEPGKTIYIKLHACTKAYVCANRTLSKQTIVPDESLVLQISSLKTQALPVEFRDADRLDMPEVKVIGSYPNGTSLYFEKLTDERTKADYDSSAASHYKPYIVHPEWTKHRTGRLLTRRIREFGTTFAISPIGRATIELQVARSQQLTGVNAAKRRTRRDAAEDETVDSLIYWDADEQLWQLAGVFDTAATAGLPVSLGQERMFAMGSISKQPFNSAPVIQSELTGSLTVRDDVVVEFKRQLLAVDPEDDPVVWELRGDAKFGQASLSADGLLVYRPSYTVDELEWTESLPLVVTDQPPAGLSVSGGQFRTDIYFVRDGTALKGPVREVIKQEETDMRGIRFAISCATSVRATAKLSLRSPGGHELSMLSSSAQPPAGIDNLPKEAKWLTNVYEFRPKGRGHGRFSFEFAGVFELNGSVRGSDTAEVTVALLAMPCQNNGTCRGPEWDPDCSDVRRADGYEGYWCRCPVGWLGDRCELADPCALLRCDPPLVCRVGDDGSASCICPPGGDCETPPRNLADGLARADSYRLGAKKLVNPVNAGSDSAEQREAQEMTERPISSQQGSERAETTAQDADVEEVETAIDGSTDAGGGVLGERSTPLPVFEAWDPHQAVVKGHGVDKKNMSDPFNF</sequence>
<name>A0A1I8J0A4_9PLAT</name>
<dbReference type="PROSITE" id="PS50853">
    <property type="entry name" value="FN3"/>
    <property type="match status" value="1"/>
</dbReference>
<feature type="region of interest" description="Disordered" evidence="2">
    <location>
        <begin position="5511"/>
        <end position="5549"/>
    </location>
</feature>
<dbReference type="InterPro" id="IPR021109">
    <property type="entry name" value="Peptidase_aspartic_dom_sf"/>
</dbReference>
<dbReference type="Gene3D" id="2.40.70.10">
    <property type="entry name" value="Acid Proteases"/>
    <property type="match status" value="1"/>
</dbReference>